<comment type="caution">
    <text evidence="3">The sequence shown here is derived from an EMBL/GenBank/DDBJ whole genome shotgun (WGS) entry which is preliminary data.</text>
</comment>
<dbReference type="GO" id="GO:0016020">
    <property type="term" value="C:membrane"/>
    <property type="evidence" value="ECO:0007669"/>
    <property type="project" value="UniProtKB-SubCell"/>
</dbReference>
<name>A0A444ZBC1_ARAHY</name>
<evidence type="ECO:0000313" key="3">
    <source>
        <dbReference type="EMBL" id="RYR11466.1"/>
    </source>
</evidence>
<keyword evidence="4" id="KW-1185">Reference proteome</keyword>
<dbReference type="EMBL" id="SDMP01000014">
    <property type="protein sequence ID" value="RYR11466.1"/>
    <property type="molecule type" value="Genomic_DNA"/>
</dbReference>
<protein>
    <submittedName>
        <fullName evidence="3">Uncharacterized protein</fullName>
    </submittedName>
</protein>
<keyword evidence="2" id="KW-0812">Transmembrane</keyword>
<dbReference type="Proteomes" id="UP000289738">
    <property type="component" value="Chromosome B04"/>
</dbReference>
<gene>
    <name evidence="3" type="ORF">Ahy_B04g068988</name>
</gene>
<keyword evidence="2" id="KW-1133">Transmembrane helix</keyword>
<dbReference type="AlphaFoldDB" id="A0A444ZBC1"/>
<dbReference type="InterPro" id="IPR008896">
    <property type="entry name" value="TIC214"/>
</dbReference>
<dbReference type="STRING" id="3818.A0A444ZBC1"/>
<keyword evidence="2" id="KW-0472">Membrane</keyword>
<comment type="subcellular location">
    <subcellularLocation>
        <location evidence="1">Membrane</location>
        <topology evidence="1">Multi-pass membrane protein</topology>
    </subcellularLocation>
</comment>
<feature type="transmembrane region" description="Helical" evidence="2">
    <location>
        <begin position="12"/>
        <end position="29"/>
    </location>
</feature>
<reference evidence="3 4" key="1">
    <citation type="submission" date="2019-01" db="EMBL/GenBank/DDBJ databases">
        <title>Sequencing of cultivated peanut Arachis hypogaea provides insights into genome evolution and oil improvement.</title>
        <authorList>
            <person name="Chen X."/>
        </authorList>
    </citation>
    <scope>NUCLEOTIDE SEQUENCE [LARGE SCALE GENOMIC DNA]</scope>
    <source>
        <strain evidence="4">cv. Fuhuasheng</strain>
        <tissue evidence="3">Leaves</tissue>
    </source>
</reference>
<accession>A0A444ZBC1</accession>
<evidence type="ECO:0000313" key="4">
    <source>
        <dbReference type="Proteomes" id="UP000289738"/>
    </source>
</evidence>
<evidence type="ECO:0000256" key="1">
    <source>
        <dbReference type="ARBA" id="ARBA00004141"/>
    </source>
</evidence>
<evidence type="ECO:0000256" key="2">
    <source>
        <dbReference type="SAM" id="Phobius"/>
    </source>
</evidence>
<organism evidence="3 4">
    <name type="scientific">Arachis hypogaea</name>
    <name type="common">Peanut</name>
    <dbReference type="NCBI Taxonomy" id="3818"/>
    <lineage>
        <taxon>Eukaryota</taxon>
        <taxon>Viridiplantae</taxon>
        <taxon>Streptophyta</taxon>
        <taxon>Embryophyta</taxon>
        <taxon>Tracheophyta</taxon>
        <taxon>Spermatophyta</taxon>
        <taxon>Magnoliopsida</taxon>
        <taxon>eudicotyledons</taxon>
        <taxon>Gunneridae</taxon>
        <taxon>Pentapetalae</taxon>
        <taxon>rosids</taxon>
        <taxon>fabids</taxon>
        <taxon>Fabales</taxon>
        <taxon>Fabaceae</taxon>
        <taxon>Papilionoideae</taxon>
        <taxon>50 kb inversion clade</taxon>
        <taxon>dalbergioids sensu lato</taxon>
        <taxon>Dalbergieae</taxon>
        <taxon>Pterocarpus clade</taxon>
        <taxon>Arachis</taxon>
    </lineage>
</organism>
<proteinExistence type="predicted"/>
<sequence length="79" mass="9255">MIFQSFTLDNLIYLCMKIMNSIIVVGLYYEFRSTFSIGLSYLFLLQARIMQEEAEKKLSATIRHYVHIDLLYAFAFSIG</sequence>
<dbReference type="Pfam" id="PF05758">
    <property type="entry name" value="Ycf1"/>
    <property type="match status" value="1"/>
</dbReference>